<sequence>MFQSQLNNPCSNYEVLSSATQVAQLSEKDQNDVRNYITSDNLQNPTRQKSQSCGNLLINKHPETCVEIPKLVS</sequence>
<gene>
    <name evidence="1" type="ORF">CLUMA_CG016329</name>
</gene>
<organism evidence="1 2">
    <name type="scientific">Clunio marinus</name>
    <dbReference type="NCBI Taxonomy" id="568069"/>
    <lineage>
        <taxon>Eukaryota</taxon>
        <taxon>Metazoa</taxon>
        <taxon>Ecdysozoa</taxon>
        <taxon>Arthropoda</taxon>
        <taxon>Hexapoda</taxon>
        <taxon>Insecta</taxon>
        <taxon>Pterygota</taxon>
        <taxon>Neoptera</taxon>
        <taxon>Endopterygota</taxon>
        <taxon>Diptera</taxon>
        <taxon>Nematocera</taxon>
        <taxon>Chironomoidea</taxon>
        <taxon>Chironomidae</taxon>
        <taxon>Clunio</taxon>
    </lineage>
</organism>
<evidence type="ECO:0000313" key="2">
    <source>
        <dbReference type="Proteomes" id="UP000183832"/>
    </source>
</evidence>
<reference evidence="1 2" key="1">
    <citation type="submission" date="2015-04" db="EMBL/GenBank/DDBJ databases">
        <authorList>
            <person name="Syromyatnikov M.Y."/>
            <person name="Popov V.N."/>
        </authorList>
    </citation>
    <scope>NUCLEOTIDE SEQUENCE [LARGE SCALE GENOMIC DNA]</scope>
</reference>
<dbReference type="AlphaFoldDB" id="A0A1J1ITZ4"/>
<proteinExistence type="predicted"/>
<accession>A0A1J1ITZ4</accession>
<dbReference type="Proteomes" id="UP000183832">
    <property type="component" value="Unassembled WGS sequence"/>
</dbReference>
<keyword evidence="2" id="KW-1185">Reference proteome</keyword>
<protein>
    <submittedName>
        <fullName evidence="1">CLUMA_CG016329, isoform A</fullName>
    </submittedName>
</protein>
<evidence type="ECO:0000313" key="1">
    <source>
        <dbReference type="EMBL" id="CRL03584.1"/>
    </source>
</evidence>
<name>A0A1J1ITZ4_9DIPT</name>
<dbReference type="EMBL" id="CVRI01000059">
    <property type="protein sequence ID" value="CRL03584.1"/>
    <property type="molecule type" value="Genomic_DNA"/>
</dbReference>